<dbReference type="STRING" id="557598.LHK_00296"/>
<keyword evidence="7 9" id="KW-0472">Membrane</keyword>
<dbReference type="PANTHER" id="PTHR42002:SF2">
    <property type="entry name" value="ANAEROBIC C4-DICARBOXYLATE TRANSPORTER DCUC-RELATED"/>
    <property type="match status" value="1"/>
</dbReference>
<evidence type="ECO:0000256" key="4">
    <source>
        <dbReference type="ARBA" id="ARBA00022475"/>
    </source>
</evidence>
<evidence type="ECO:0000256" key="3">
    <source>
        <dbReference type="ARBA" id="ARBA00022448"/>
    </source>
</evidence>
<dbReference type="RefSeq" id="WP_012695785.1">
    <property type="nucleotide sequence ID" value="NC_012559.1"/>
</dbReference>
<evidence type="ECO:0000256" key="7">
    <source>
        <dbReference type="ARBA" id="ARBA00023136"/>
    </source>
</evidence>
<feature type="transmembrane region" description="Helical" evidence="9">
    <location>
        <begin position="115"/>
        <end position="146"/>
    </location>
</feature>
<evidence type="ECO:0000313" key="10">
    <source>
        <dbReference type="EMBL" id="ACO73291.1"/>
    </source>
</evidence>
<evidence type="ECO:0000256" key="6">
    <source>
        <dbReference type="ARBA" id="ARBA00022989"/>
    </source>
</evidence>
<dbReference type="GO" id="GO:0015556">
    <property type="term" value="F:C4-dicarboxylate transmembrane transporter activity"/>
    <property type="evidence" value="ECO:0007669"/>
    <property type="project" value="InterPro"/>
</dbReference>
<dbReference type="InterPro" id="IPR018385">
    <property type="entry name" value="C4_dicarb_anaerob_car-like"/>
</dbReference>
<protein>
    <submittedName>
        <fullName evidence="10">DcuC</fullName>
    </submittedName>
</protein>
<feature type="compositionally biased region" description="Low complexity" evidence="8">
    <location>
        <begin position="215"/>
        <end position="224"/>
    </location>
</feature>
<evidence type="ECO:0000313" key="11">
    <source>
        <dbReference type="Proteomes" id="UP000002010"/>
    </source>
</evidence>
<dbReference type="AlphaFoldDB" id="C1DAW0"/>
<dbReference type="InterPro" id="IPR004669">
    <property type="entry name" value="C4_dicarb_anaerob_car"/>
</dbReference>
<evidence type="ECO:0000256" key="2">
    <source>
        <dbReference type="ARBA" id="ARBA00005275"/>
    </source>
</evidence>
<proteinExistence type="inferred from homology"/>
<dbReference type="NCBIfam" id="NF037994">
    <property type="entry name" value="DcuC_1"/>
    <property type="match status" value="1"/>
</dbReference>
<keyword evidence="6 9" id="KW-1133">Transmembrane helix</keyword>
<dbReference type="KEGG" id="lhk:LHK_00296"/>
<comment type="subcellular location">
    <subcellularLocation>
        <location evidence="1">Cell membrane</location>
        <topology evidence="1">Multi-pass membrane protein</topology>
    </subcellularLocation>
</comment>
<evidence type="ECO:0000256" key="1">
    <source>
        <dbReference type="ARBA" id="ARBA00004651"/>
    </source>
</evidence>
<comment type="similarity">
    <text evidence="2">Belongs to the DcuC/DcuD transporter (TC 2.A.61) family.</text>
</comment>
<accession>C1DAW0</accession>
<reference evidence="10 11" key="1">
    <citation type="journal article" date="2009" name="PLoS Genet.">
        <title>The complete genome and proteome of Laribacter hongkongensis reveal potential mechanisms for adaptations to different temperatures and habitats.</title>
        <authorList>
            <person name="Woo P.C."/>
            <person name="Lau S.K."/>
            <person name="Tse H."/>
            <person name="Teng J.L."/>
            <person name="Curreem S.O."/>
            <person name="Tsang A.K."/>
            <person name="Fan R.Y."/>
            <person name="Wong G.K."/>
            <person name="Huang Y."/>
            <person name="Loman N.J."/>
            <person name="Snyder L.A."/>
            <person name="Cai J.J."/>
            <person name="Huang J.D."/>
            <person name="Mak W."/>
            <person name="Pallen M.J."/>
            <person name="Lok S."/>
            <person name="Yuen K.Y."/>
        </authorList>
    </citation>
    <scope>NUCLEOTIDE SEQUENCE [LARGE SCALE GENOMIC DNA]</scope>
    <source>
        <strain evidence="10 11">HLHK9</strain>
    </source>
</reference>
<keyword evidence="5 9" id="KW-0812">Transmembrane</keyword>
<keyword evidence="4" id="KW-1003">Cell membrane</keyword>
<keyword evidence="3" id="KW-0813">Transport</keyword>
<evidence type="ECO:0000256" key="5">
    <source>
        <dbReference type="ARBA" id="ARBA00022692"/>
    </source>
</evidence>
<feature type="region of interest" description="Disordered" evidence="8">
    <location>
        <begin position="215"/>
        <end position="235"/>
    </location>
</feature>
<dbReference type="eggNOG" id="COG3069">
    <property type="taxonomic scope" value="Bacteria"/>
</dbReference>
<keyword evidence="11" id="KW-1185">Reference proteome</keyword>
<organism evidence="10 11">
    <name type="scientific">Laribacter hongkongensis (strain HLHK9)</name>
    <dbReference type="NCBI Taxonomy" id="557598"/>
    <lineage>
        <taxon>Bacteria</taxon>
        <taxon>Pseudomonadati</taxon>
        <taxon>Pseudomonadota</taxon>
        <taxon>Betaproteobacteria</taxon>
        <taxon>Neisseriales</taxon>
        <taxon>Aquaspirillaceae</taxon>
        <taxon>Laribacter</taxon>
    </lineage>
</organism>
<dbReference type="GO" id="GO:0005886">
    <property type="term" value="C:plasma membrane"/>
    <property type="evidence" value="ECO:0007669"/>
    <property type="project" value="UniProtKB-SubCell"/>
</dbReference>
<dbReference type="HOGENOM" id="CLU_1179031_0_0_4"/>
<evidence type="ECO:0000256" key="8">
    <source>
        <dbReference type="SAM" id="MobiDB-lite"/>
    </source>
</evidence>
<name>C1DAW0_LARHH</name>
<feature type="transmembrane region" description="Helical" evidence="9">
    <location>
        <begin position="26"/>
        <end position="43"/>
    </location>
</feature>
<dbReference type="Proteomes" id="UP000002010">
    <property type="component" value="Chromosome"/>
</dbReference>
<dbReference type="PANTHER" id="PTHR42002">
    <property type="entry name" value="ANAEROBIC C4-DICARBOXYLATE TRANSPORTER DCUC-RELATED"/>
    <property type="match status" value="1"/>
</dbReference>
<sequence length="235" mass="24179">MLELLIGFAVTAVVGRYIFKGHSPTGVLMVGGVLLLAVAAWLGQPVLPDKVEATGLVLTDIVEFIKHLRSNRSADLGLMIMVLCGFAAYMTHIGANDMVVKLAARPLGAIKSPYVLMVAAYFVACVMSLAMSSATGLGVLLMATLFPLMVDMGISRGAAAAFVLRRLPSTAPAVQQLRALRDLAHPGTGRKPAGEYGCNDTGFGSLVGTGPAAAVPVTPAGSVPDRSGSRSGAAD</sequence>
<dbReference type="EMBL" id="CP001154">
    <property type="protein sequence ID" value="ACO73291.1"/>
    <property type="molecule type" value="Genomic_DNA"/>
</dbReference>
<dbReference type="Pfam" id="PF03606">
    <property type="entry name" value="DcuC"/>
    <property type="match status" value="1"/>
</dbReference>
<feature type="transmembrane region" description="Helical" evidence="9">
    <location>
        <begin position="76"/>
        <end position="95"/>
    </location>
</feature>
<evidence type="ECO:0000256" key="9">
    <source>
        <dbReference type="SAM" id="Phobius"/>
    </source>
</evidence>
<gene>
    <name evidence="10" type="primary">dcuC</name>
    <name evidence="10" type="ordered locus">LHK_00296</name>
</gene>